<evidence type="ECO:0000256" key="4">
    <source>
        <dbReference type="ARBA" id="ARBA00023136"/>
    </source>
</evidence>
<feature type="transmembrane region" description="Helical" evidence="5">
    <location>
        <begin position="223"/>
        <end position="244"/>
    </location>
</feature>
<accession>A0A841HSI4</accession>
<protein>
    <recommendedName>
        <fullName evidence="8">VIT family protein</fullName>
    </recommendedName>
</protein>
<feature type="transmembrane region" description="Helical" evidence="5">
    <location>
        <begin position="166"/>
        <end position="189"/>
    </location>
</feature>
<keyword evidence="7" id="KW-1185">Reference proteome</keyword>
<keyword evidence="2 5" id="KW-0812">Transmembrane</keyword>
<evidence type="ECO:0000313" key="6">
    <source>
        <dbReference type="EMBL" id="MBB6095170.1"/>
    </source>
</evidence>
<gene>
    <name evidence="6" type="ORF">HNQ60_004060</name>
</gene>
<feature type="transmembrane region" description="Helical" evidence="5">
    <location>
        <begin position="75"/>
        <end position="96"/>
    </location>
</feature>
<reference evidence="6 7" key="1">
    <citation type="submission" date="2020-08" db="EMBL/GenBank/DDBJ databases">
        <title>Genomic Encyclopedia of Type Strains, Phase IV (KMG-IV): sequencing the most valuable type-strain genomes for metagenomic binning, comparative biology and taxonomic classification.</title>
        <authorList>
            <person name="Goeker M."/>
        </authorList>
    </citation>
    <scope>NUCLEOTIDE SEQUENCE [LARGE SCALE GENOMIC DNA]</scope>
    <source>
        <strain evidence="6 7">DSM 26723</strain>
    </source>
</reference>
<dbReference type="RefSeq" id="WP_184334571.1">
    <property type="nucleotide sequence ID" value="NZ_JACHHZ010000005.1"/>
</dbReference>
<dbReference type="Proteomes" id="UP000588068">
    <property type="component" value="Unassembled WGS sequence"/>
</dbReference>
<feature type="transmembrane region" description="Helical" evidence="5">
    <location>
        <begin position="42"/>
        <end position="63"/>
    </location>
</feature>
<keyword evidence="3 5" id="KW-1133">Transmembrane helix</keyword>
<organism evidence="6 7">
    <name type="scientific">Povalibacter uvarum</name>
    <dbReference type="NCBI Taxonomy" id="732238"/>
    <lineage>
        <taxon>Bacteria</taxon>
        <taxon>Pseudomonadati</taxon>
        <taxon>Pseudomonadota</taxon>
        <taxon>Gammaproteobacteria</taxon>
        <taxon>Steroidobacterales</taxon>
        <taxon>Steroidobacteraceae</taxon>
        <taxon>Povalibacter</taxon>
    </lineage>
</organism>
<evidence type="ECO:0000256" key="3">
    <source>
        <dbReference type="ARBA" id="ARBA00022989"/>
    </source>
</evidence>
<comment type="caution">
    <text evidence="6">The sequence shown here is derived from an EMBL/GenBank/DDBJ whole genome shotgun (WGS) entry which is preliminary data.</text>
</comment>
<name>A0A841HSI4_9GAMM</name>
<proteinExistence type="predicted"/>
<dbReference type="EMBL" id="JACHHZ010000005">
    <property type="protein sequence ID" value="MBB6095170.1"/>
    <property type="molecule type" value="Genomic_DNA"/>
</dbReference>
<sequence>MSIKQTLGDHFVDAAPAGQLSGAAPRPHTDLMHRYLDPSTSLAEILFGLIMTLTFTLSAGLIIEDEGREGARQLLIAVLGCNIAWGIIDAALYLMGQLFDRGRLRRLGRAIRETDQANAAALVADELEPLVGDVLTPVERNDLYRRVAANVAARPPQASRITKADWLGAFTSFVLVVLTSLPAALPFLLIDDARLALRVSNAVLLALLFIVGASWARHTESKPWLVGTIFLLCGTALVLAAIALGG</sequence>
<feature type="transmembrane region" description="Helical" evidence="5">
    <location>
        <begin position="195"/>
        <end position="216"/>
    </location>
</feature>
<evidence type="ECO:0008006" key="8">
    <source>
        <dbReference type="Google" id="ProtNLM"/>
    </source>
</evidence>
<evidence type="ECO:0000256" key="1">
    <source>
        <dbReference type="ARBA" id="ARBA00004127"/>
    </source>
</evidence>
<evidence type="ECO:0000256" key="2">
    <source>
        <dbReference type="ARBA" id="ARBA00022692"/>
    </source>
</evidence>
<evidence type="ECO:0000313" key="7">
    <source>
        <dbReference type="Proteomes" id="UP000588068"/>
    </source>
</evidence>
<dbReference type="AlphaFoldDB" id="A0A841HSI4"/>
<dbReference type="GO" id="GO:0030026">
    <property type="term" value="P:intracellular manganese ion homeostasis"/>
    <property type="evidence" value="ECO:0007669"/>
    <property type="project" value="InterPro"/>
</dbReference>
<dbReference type="GO" id="GO:0005384">
    <property type="term" value="F:manganese ion transmembrane transporter activity"/>
    <property type="evidence" value="ECO:0007669"/>
    <property type="project" value="InterPro"/>
</dbReference>
<comment type="subcellular location">
    <subcellularLocation>
        <location evidence="1">Endomembrane system</location>
        <topology evidence="1">Multi-pass membrane protein</topology>
    </subcellularLocation>
</comment>
<dbReference type="InterPro" id="IPR008217">
    <property type="entry name" value="Ccc1_fam"/>
</dbReference>
<dbReference type="Pfam" id="PF01988">
    <property type="entry name" value="VIT1"/>
    <property type="match status" value="1"/>
</dbReference>
<dbReference type="GO" id="GO:0012505">
    <property type="term" value="C:endomembrane system"/>
    <property type="evidence" value="ECO:0007669"/>
    <property type="project" value="UniProtKB-SubCell"/>
</dbReference>
<keyword evidence="4 5" id="KW-0472">Membrane</keyword>
<evidence type="ECO:0000256" key="5">
    <source>
        <dbReference type="SAM" id="Phobius"/>
    </source>
</evidence>